<dbReference type="EMBL" id="CM026421">
    <property type="protein sequence ID" value="KAG0592233.1"/>
    <property type="molecule type" value="Genomic_DNA"/>
</dbReference>
<feature type="signal peptide" evidence="10">
    <location>
        <begin position="1"/>
        <end position="34"/>
    </location>
</feature>
<dbReference type="EC" id="3.2.1.39" evidence="3"/>
<feature type="chain" id="PRO_5035860082" description="glucan endo-1,3-beta-D-glucosidase" evidence="10">
    <location>
        <begin position="35"/>
        <end position="483"/>
    </location>
</feature>
<organism evidence="12 13">
    <name type="scientific">Ceratodon purpureus</name>
    <name type="common">Fire moss</name>
    <name type="synonym">Dicranum purpureum</name>
    <dbReference type="NCBI Taxonomy" id="3225"/>
    <lineage>
        <taxon>Eukaryota</taxon>
        <taxon>Viridiplantae</taxon>
        <taxon>Streptophyta</taxon>
        <taxon>Embryophyta</taxon>
        <taxon>Bryophyta</taxon>
        <taxon>Bryophytina</taxon>
        <taxon>Bryopsida</taxon>
        <taxon>Dicranidae</taxon>
        <taxon>Pseudoditrichales</taxon>
        <taxon>Ditrichaceae</taxon>
        <taxon>Ceratodon</taxon>
    </lineage>
</organism>
<protein>
    <recommendedName>
        <fullName evidence="3">glucan endo-1,3-beta-D-glucosidase</fullName>
        <ecNumber evidence="3">3.2.1.39</ecNumber>
    </recommendedName>
</protein>
<comment type="similarity">
    <text evidence="2 9">Belongs to the glycosyl hydrolase 17 family.</text>
</comment>
<keyword evidence="8" id="KW-0326">Glycosidase</keyword>
<evidence type="ECO:0000256" key="6">
    <source>
        <dbReference type="ARBA" id="ARBA00022821"/>
    </source>
</evidence>
<dbReference type="FunFam" id="3.20.20.80:FF:000002">
    <property type="entry name" value="Glucan endo-1,3-beta-glucosidase 3"/>
    <property type="match status" value="1"/>
</dbReference>
<keyword evidence="13" id="KW-1185">Reference proteome</keyword>
<keyword evidence="6" id="KW-0611">Plant defense</keyword>
<gene>
    <name evidence="12" type="ORF">KC19_1G236100</name>
</gene>
<evidence type="ECO:0000256" key="8">
    <source>
        <dbReference type="ARBA" id="ARBA00023295"/>
    </source>
</evidence>
<evidence type="ECO:0000256" key="5">
    <source>
        <dbReference type="ARBA" id="ARBA00022801"/>
    </source>
</evidence>
<evidence type="ECO:0000256" key="10">
    <source>
        <dbReference type="SAM" id="SignalP"/>
    </source>
</evidence>
<dbReference type="Proteomes" id="UP000822688">
    <property type="component" value="Chromosome 1"/>
</dbReference>
<evidence type="ECO:0000256" key="1">
    <source>
        <dbReference type="ARBA" id="ARBA00000382"/>
    </source>
</evidence>
<evidence type="ECO:0000256" key="7">
    <source>
        <dbReference type="ARBA" id="ARBA00023157"/>
    </source>
</evidence>
<dbReference type="Pfam" id="PF00332">
    <property type="entry name" value="Glyco_hydro_17"/>
    <property type="match status" value="1"/>
</dbReference>
<dbReference type="GO" id="GO:0042973">
    <property type="term" value="F:glucan endo-1,3-beta-D-glucosidase activity"/>
    <property type="evidence" value="ECO:0007669"/>
    <property type="project" value="UniProtKB-EC"/>
</dbReference>
<evidence type="ECO:0000256" key="2">
    <source>
        <dbReference type="ARBA" id="ARBA00008773"/>
    </source>
</evidence>
<dbReference type="SUPFAM" id="SSF51445">
    <property type="entry name" value="(Trans)glycosidases"/>
    <property type="match status" value="1"/>
</dbReference>
<feature type="domain" description="X8" evidence="11">
    <location>
        <begin position="396"/>
        <end position="481"/>
    </location>
</feature>
<keyword evidence="7" id="KW-1015">Disulfide bond</keyword>
<dbReference type="InterPro" id="IPR017853">
    <property type="entry name" value="GH"/>
</dbReference>
<evidence type="ECO:0000313" key="12">
    <source>
        <dbReference type="EMBL" id="KAG0592233.1"/>
    </source>
</evidence>
<dbReference type="InterPro" id="IPR044965">
    <property type="entry name" value="Glyco_hydro_17_plant"/>
</dbReference>
<dbReference type="InterPro" id="IPR012946">
    <property type="entry name" value="X8"/>
</dbReference>
<dbReference type="Pfam" id="PF07983">
    <property type="entry name" value="X8"/>
    <property type="match status" value="1"/>
</dbReference>
<dbReference type="AlphaFoldDB" id="A0A8T0JB70"/>
<dbReference type="Gene3D" id="3.20.20.80">
    <property type="entry name" value="Glycosidases"/>
    <property type="match status" value="1"/>
</dbReference>
<evidence type="ECO:0000256" key="9">
    <source>
        <dbReference type="RuleBase" id="RU004335"/>
    </source>
</evidence>
<dbReference type="GO" id="GO:0006952">
    <property type="term" value="P:defense response"/>
    <property type="evidence" value="ECO:0007669"/>
    <property type="project" value="UniProtKB-KW"/>
</dbReference>
<evidence type="ECO:0000259" key="11">
    <source>
        <dbReference type="SMART" id="SM00768"/>
    </source>
</evidence>
<keyword evidence="4 10" id="KW-0732">Signal</keyword>
<evidence type="ECO:0000256" key="4">
    <source>
        <dbReference type="ARBA" id="ARBA00022729"/>
    </source>
</evidence>
<dbReference type="SMART" id="SM00768">
    <property type="entry name" value="X8"/>
    <property type="match status" value="1"/>
</dbReference>
<evidence type="ECO:0000256" key="3">
    <source>
        <dbReference type="ARBA" id="ARBA00012780"/>
    </source>
</evidence>
<accession>A0A8T0JB70</accession>
<name>A0A8T0JB70_CERPU</name>
<comment type="caution">
    <text evidence="12">The sequence shown here is derived from an EMBL/GenBank/DDBJ whole genome shotgun (WGS) entry which is preliminary data.</text>
</comment>
<dbReference type="PANTHER" id="PTHR32227">
    <property type="entry name" value="GLUCAN ENDO-1,3-BETA-GLUCOSIDASE BG1-RELATED-RELATED"/>
    <property type="match status" value="1"/>
</dbReference>
<proteinExistence type="inferred from homology"/>
<dbReference type="InterPro" id="IPR000490">
    <property type="entry name" value="Glyco_hydro_17"/>
</dbReference>
<dbReference type="GO" id="GO:0005975">
    <property type="term" value="P:carbohydrate metabolic process"/>
    <property type="evidence" value="ECO:0007669"/>
    <property type="project" value="InterPro"/>
</dbReference>
<evidence type="ECO:0000313" key="13">
    <source>
        <dbReference type="Proteomes" id="UP000822688"/>
    </source>
</evidence>
<keyword evidence="5" id="KW-0378">Hydrolase</keyword>
<sequence length="483" mass="50420">MNMGLAKRMFLESWMSLAMLLCLSLTPVVRQCQADGSYGQLDHAVGINYGTLGDNLPSPTAAVAAIKAMQAGRVKLFNPNAGILTALANSGMEVVVTVPNEEIVAVGASPAAGDSWIQQNIAPYYPATNIVVILVGNEIFTGTAFQSTWASLVPAVQNLQASLVTRGWSGQIKVSTAVALDVLATSFPPSTGTFRADIATTVMQPLLSFLTTTSSYLFVNVYPFLTYTTNTDISLAYAMFASTATTDVVDGGLVYTNLMDAQLDAVNAAAARLGFAGLRLSVGETGWPSAGDANQPGATIDNAATYNRRLVSKIMSTSQVGTPAKPGVVIPTYIFALFNENQKPGAASERNWGLLYPNLSPVYAIDLTGKTAASEYSPTVESPILATPPLSAGSGTWCVSNAAADPTTLENALNFACGVNAEFCAAIQSGQSCYVPNTVAGHASWALNNYWQNYKGAGGSCSFDGAGVLTSTDPSFGACVFPH</sequence>
<reference evidence="12" key="1">
    <citation type="submission" date="2020-06" db="EMBL/GenBank/DDBJ databases">
        <title>WGS assembly of Ceratodon purpureus strain R40.</title>
        <authorList>
            <person name="Carey S.B."/>
            <person name="Jenkins J."/>
            <person name="Shu S."/>
            <person name="Lovell J.T."/>
            <person name="Sreedasyam A."/>
            <person name="Maumus F."/>
            <person name="Tiley G.P."/>
            <person name="Fernandez-Pozo N."/>
            <person name="Barry K."/>
            <person name="Chen C."/>
            <person name="Wang M."/>
            <person name="Lipzen A."/>
            <person name="Daum C."/>
            <person name="Saski C.A."/>
            <person name="Payton A.C."/>
            <person name="Mcbreen J.C."/>
            <person name="Conrad R.E."/>
            <person name="Kollar L.M."/>
            <person name="Olsson S."/>
            <person name="Huttunen S."/>
            <person name="Landis J.B."/>
            <person name="Wickett N.J."/>
            <person name="Johnson M.G."/>
            <person name="Rensing S.A."/>
            <person name="Grimwood J."/>
            <person name="Schmutz J."/>
            <person name="Mcdaniel S.F."/>
        </authorList>
    </citation>
    <scope>NUCLEOTIDE SEQUENCE</scope>
    <source>
        <strain evidence="12">R40</strain>
    </source>
</reference>
<dbReference type="Gene3D" id="1.20.58.1040">
    <property type="match status" value="1"/>
</dbReference>
<comment type="catalytic activity">
    <reaction evidence="1">
        <text>Hydrolysis of (1-&gt;3)-beta-D-glucosidic linkages in (1-&gt;3)-beta-D-glucans.</text>
        <dbReference type="EC" id="3.2.1.39"/>
    </reaction>
</comment>